<evidence type="ECO:0000313" key="6">
    <source>
        <dbReference type="Proteomes" id="UP001595593"/>
    </source>
</evidence>
<sequence length="309" mass="34755">MNDRPVWRGTLRLALVSCRIALLPARQERNALHFNMINPKTGNRIRNKAVDAVTGREVERSELVRGFEVEKDEYILFSDEDFDKARIESSRTLTIAKFVKQGEIGPLYYENAYYLVPQEDEGADVYVVLREALRKSGMVALSRLVLFRRERPVAILPMDRGLVLHTLHEEGDLRDAAEAFAEVPRSSPEAEMVKLAQQLIQRQTSEYDPADTEDRYASRLRALIEERRQGHEPSDEPEEEEPSGNVVDLMAALRESLKQGGRGTSKAVRKAPAKSSAPKKSDGSKPSSRKSGATKPGTAKDKDRARKRA</sequence>
<comment type="caution">
    <text evidence="5">The sequence shown here is derived from an EMBL/GenBank/DDBJ whole genome shotgun (WGS) entry which is preliminary data.</text>
</comment>
<evidence type="ECO:0000256" key="2">
    <source>
        <dbReference type="HAMAP-Rule" id="MF_01875"/>
    </source>
</evidence>
<dbReference type="InterPro" id="IPR009187">
    <property type="entry name" value="Prok_Ku"/>
</dbReference>
<dbReference type="HAMAP" id="MF_01875">
    <property type="entry name" value="Prokaryotic_Ku"/>
    <property type="match status" value="1"/>
</dbReference>
<keyword evidence="2" id="KW-0227">DNA damage</keyword>
<protein>
    <recommendedName>
        <fullName evidence="2">Non-homologous end joining protein Ku</fullName>
    </recommendedName>
</protein>
<keyword evidence="6" id="KW-1185">Reference proteome</keyword>
<evidence type="ECO:0000259" key="4">
    <source>
        <dbReference type="SMART" id="SM00559"/>
    </source>
</evidence>
<keyword evidence="1 2" id="KW-0238">DNA-binding</keyword>
<feature type="domain" description="Ku" evidence="4">
    <location>
        <begin position="55"/>
        <end position="185"/>
    </location>
</feature>
<evidence type="ECO:0000313" key="5">
    <source>
        <dbReference type="EMBL" id="MFC3127753.1"/>
    </source>
</evidence>
<feature type="compositionally biased region" description="Basic and acidic residues" evidence="3">
    <location>
        <begin position="298"/>
        <end position="309"/>
    </location>
</feature>
<gene>
    <name evidence="2" type="primary">ku</name>
    <name evidence="5" type="ORF">ACFOD4_22030</name>
</gene>
<feature type="compositionally biased region" description="Low complexity" evidence="3">
    <location>
        <begin position="273"/>
        <end position="291"/>
    </location>
</feature>
<keyword evidence="2" id="KW-0233">DNA recombination</keyword>
<keyword evidence="2" id="KW-0234">DNA repair</keyword>
<dbReference type="PANTHER" id="PTHR41251">
    <property type="entry name" value="NON-HOMOLOGOUS END JOINING PROTEIN KU"/>
    <property type="match status" value="1"/>
</dbReference>
<accession>A0ABV7G7A8</accession>
<dbReference type="Gene3D" id="2.40.290.10">
    <property type="match status" value="1"/>
</dbReference>
<feature type="region of interest" description="Disordered" evidence="3">
    <location>
        <begin position="227"/>
        <end position="309"/>
    </location>
</feature>
<reference evidence="6" key="1">
    <citation type="journal article" date="2019" name="Int. J. Syst. Evol. Microbiol.">
        <title>The Global Catalogue of Microorganisms (GCM) 10K type strain sequencing project: providing services to taxonomists for standard genome sequencing and annotation.</title>
        <authorList>
            <consortium name="The Broad Institute Genomics Platform"/>
            <consortium name="The Broad Institute Genome Sequencing Center for Infectious Disease"/>
            <person name="Wu L."/>
            <person name="Ma J."/>
        </authorList>
    </citation>
    <scope>NUCLEOTIDE SEQUENCE [LARGE SCALE GENOMIC DNA]</scope>
    <source>
        <strain evidence="6">KCTC 52094</strain>
    </source>
</reference>
<dbReference type="RefSeq" id="WP_379599863.1">
    <property type="nucleotide sequence ID" value="NZ_JBHRTN010000029.1"/>
</dbReference>
<dbReference type="NCBIfam" id="TIGR02772">
    <property type="entry name" value="Ku_bact"/>
    <property type="match status" value="1"/>
</dbReference>
<dbReference type="PIRSF" id="PIRSF006493">
    <property type="entry name" value="Prok_Ku"/>
    <property type="match status" value="1"/>
</dbReference>
<comment type="subunit">
    <text evidence="2">Homodimer. Interacts with LigD.</text>
</comment>
<dbReference type="EMBL" id="JBHRTN010000029">
    <property type="protein sequence ID" value="MFC3127753.1"/>
    <property type="molecule type" value="Genomic_DNA"/>
</dbReference>
<organism evidence="5 6">
    <name type="scientific">Teichococcus globiformis</name>
    <dbReference type="NCBI Taxonomy" id="2307229"/>
    <lineage>
        <taxon>Bacteria</taxon>
        <taxon>Pseudomonadati</taxon>
        <taxon>Pseudomonadota</taxon>
        <taxon>Alphaproteobacteria</taxon>
        <taxon>Acetobacterales</taxon>
        <taxon>Roseomonadaceae</taxon>
        <taxon>Roseomonas</taxon>
    </lineage>
</organism>
<proteinExistence type="inferred from homology"/>
<dbReference type="Proteomes" id="UP001595593">
    <property type="component" value="Unassembled WGS sequence"/>
</dbReference>
<evidence type="ECO:0000256" key="3">
    <source>
        <dbReference type="SAM" id="MobiDB-lite"/>
    </source>
</evidence>
<comment type="similarity">
    <text evidence="2">Belongs to the prokaryotic Ku family.</text>
</comment>
<evidence type="ECO:0000256" key="1">
    <source>
        <dbReference type="ARBA" id="ARBA00023125"/>
    </source>
</evidence>
<dbReference type="InterPro" id="IPR006164">
    <property type="entry name" value="DNA_bd_Ku70/Ku80"/>
</dbReference>
<dbReference type="Pfam" id="PF02735">
    <property type="entry name" value="Ku"/>
    <property type="match status" value="1"/>
</dbReference>
<dbReference type="InterPro" id="IPR016194">
    <property type="entry name" value="SPOC-like_C_dom_sf"/>
</dbReference>
<comment type="function">
    <text evidence="2">With LigD forms a non-homologous end joining (NHEJ) DNA repair enzyme, which repairs dsDNA breaks with reduced fidelity. Binds linear dsDNA with 5'- and 3'- overhangs but not closed circular dsDNA nor ssDNA. Recruits and stimulates the ligase activity of LigD.</text>
</comment>
<name>A0ABV7G7A8_9PROT</name>
<dbReference type="SMART" id="SM00559">
    <property type="entry name" value="Ku78"/>
    <property type="match status" value="1"/>
</dbReference>
<dbReference type="PANTHER" id="PTHR41251:SF1">
    <property type="entry name" value="NON-HOMOLOGOUS END JOINING PROTEIN KU"/>
    <property type="match status" value="1"/>
</dbReference>
<dbReference type="SUPFAM" id="SSF100939">
    <property type="entry name" value="SPOC domain-like"/>
    <property type="match status" value="1"/>
</dbReference>